<dbReference type="EMBL" id="HBHQ01008982">
    <property type="protein sequence ID" value="CAD9814237.1"/>
    <property type="molecule type" value="Transcribed_RNA"/>
</dbReference>
<evidence type="ECO:0000313" key="1">
    <source>
        <dbReference type="EMBL" id="CAD9814237.1"/>
    </source>
</evidence>
<reference evidence="1" key="1">
    <citation type="submission" date="2021-01" db="EMBL/GenBank/DDBJ databases">
        <authorList>
            <person name="Corre E."/>
            <person name="Pelletier E."/>
            <person name="Niang G."/>
            <person name="Scheremetjew M."/>
            <person name="Finn R."/>
            <person name="Kale V."/>
            <person name="Holt S."/>
            <person name="Cochrane G."/>
            <person name="Meng A."/>
            <person name="Brown T."/>
            <person name="Cohen L."/>
        </authorList>
    </citation>
    <scope>NUCLEOTIDE SEQUENCE</scope>
    <source>
        <strain evidence="1">CCMP2084</strain>
    </source>
</reference>
<accession>A0A7S2XLZ2</accession>
<sequence>MTHAGVPLVIIWTIIHDAFKFELLAPKLAKAEMFERKWSSIWMDYSKTLTNGEGYVGYGLESGHEKAVFKIVNLVAKSASNANLIASNVLAKANKCPTQSSWNFCTIDHRNKTAIQNSRPKEGLLCHGGYDETNRS</sequence>
<organism evidence="1">
    <name type="scientific">Attheya septentrionalis</name>
    <dbReference type="NCBI Taxonomy" id="420275"/>
    <lineage>
        <taxon>Eukaryota</taxon>
        <taxon>Sar</taxon>
        <taxon>Stramenopiles</taxon>
        <taxon>Ochrophyta</taxon>
        <taxon>Bacillariophyta</taxon>
        <taxon>Coscinodiscophyceae</taxon>
        <taxon>Chaetocerotophycidae</taxon>
        <taxon>Chaetocerotales</taxon>
        <taxon>Attheyaceae</taxon>
        <taxon>Attheya</taxon>
    </lineage>
</organism>
<dbReference type="AlphaFoldDB" id="A0A7S2XLZ2"/>
<gene>
    <name evidence="1" type="ORF">ASEP1449_LOCUS6062</name>
</gene>
<name>A0A7S2XLZ2_9STRA</name>
<proteinExistence type="predicted"/>
<protein>
    <submittedName>
        <fullName evidence="1">Uncharacterized protein</fullName>
    </submittedName>
</protein>